<evidence type="ECO:0000256" key="2">
    <source>
        <dbReference type="ARBA" id="ARBA00023295"/>
    </source>
</evidence>
<accession>A0A4Q1BC74</accession>
<dbReference type="OrthoDB" id="9971853at2759"/>
<dbReference type="Gene3D" id="3.20.20.80">
    <property type="entry name" value="Glycosidases"/>
    <property type="match status" value="2"/>
</dbReference>
<dbReference type="GO" id="GO:1904462">
    <property type="term" value="P:ergosteryl 3-beta-D-glucoside catabolic process"/>
    <property type="evidence" value="ECO:0007669"/>
    <property type="project" value="TreeGrafter"/>
</dbReference>
<dbReference type="InParanoid" id="A0A4Q1BC74"/>
<dbReference type="AlphaFoldDB" id="A0A4Q1BC74"/>
<dbReference type="InterPro" id="IPR017853">
    <property type="entry name" value="GH"/>
</dbReference>
<evidence type="ECO:0008006" key="6">
    <source>
        <dbReference type="Google" id="ProtNLM"/>
    </source>
</evidence>
<evidence type="ECO:0000256" key="1">
    <source>
        <dbReference type="ARBA" id="ARBA00022801"/>
    </source>
</evidence>
<keyword evidence="2" id="KW-0326">Glycosidase</keyword>
<dbReference type="SUPFAM" id="SSF51445">
    <property type="entry name" value="(Trans)glycosidases"/>
    <property type="match status" value="1"/>
</dbReference>
<dbReference type="STRING" id="5217.A0A4Q1BC74"/>
<gene>
    <name evidence="4" type="ORF">M231_06276</name>
</gene>
<comment type="caution">
    <text evidence="4">The sequence shown here is derived from an EMBL/GenBank/DDBJ whole genome shotgun (WGS) entry which is preliminary data.</text>
</comment>
<feature type="region of interest" description="Disordered" evidence="3">
    <location>
        <begin position="691"/>
        <end position="736"/>
    </location>
</feature>
<feature type="compositionally biased region" description="Basic and acidic residues" evidence="3">
    <location>
        <begin position="712"/>
        <end position="727"/>
    </location>
</feature>
<name>A0A4Q1BC74_TREME</name>
<reference evidence="4 5" key="1">
    <citation type="submission" date="2016-06" db="EMBL/GenBank/DDBJ databases">
        <title>Evolution of pathogenesis and genome organization in the Tremellales.</title>
        <authorList>
            <person name="Cuomo C."/>
            <person name="Litvintseva A."/>
            <person name="Heitman J."/>
            <person name="Chen Y."/>
            <person name="Sun S."/>
            <person name="Springer D."/>
            <person name="Dromer F."/>
            <person name="Young S."/>
            <person name="Zeng Q."/>
            <person name="Chapman S."/>
            <person name="Gujja S."/>
            <person name="Saif S."/>
            <person name="Birren B."/>
        </authorList>
    </citation>
    <scope>NUCLEOTIDE SEQUENCE [LARGE SCALE GENOMIC DNA]</scope>
    <source>
        <strain evidence="4 5">ATCC 28783</strain>
    </source>
</reference>
<dbReference type="GO" id="GO:0050295">
    <property type="term" value="F:steryl-beta-glucosidase activity"/>
    <property type="evidence" value="ECO:0007669"/>
    <property type="project" value="TreeGrafter"/>
</dbReference>
<sequence>MSSSSMVQDGDIIETSYGNFFRSPVHVTEVPTSLILRGVNLGSSAKVPAFRPDTYSNLPQDTREQRDEYRRHLAGFSTHVGGQGALWDEAERGGREGWFVGHPLQEEEADLHFRRLKLWGYRLIRYIIPWEALEHAGPGKYDEAFIDYTIRILRKAKAYGFKVFLSPHQDVFSRFISGSGAPYWVLNALGLSPRRLHQTGAALLHASWETEGYGGEEGLIWQTNLNRLAARHCFTMFWAGERFTPRCTIDGQSAGRWVRTRRTEAYGHLADRFRDAGGLLDDCILGWDSMNEPHEGFIGIPDLNVIPSSQDFRKGPSPTPLQALILGMGQPVEGVQMDDFTSLGPKSKGKISITPPNGQGVWLTREEAREAEERWGYKWGSEWDFWDENGTGGCPWAAHGVWDPNTREILKKDYFRPTGQDLDFQSVFWRPSYTWFMSRIRRAHPNAISFIHPPVFGQPPDISGEEEKGRIALSSHFYDGLTMLGKSRSDSKDAVGIQRGLKTVMQGLNLGRGSIKRNMREQLAELKSDAKKGESIGGSDPIEQYPTVIGEIGTPFDMHKSRLLGLAKGKVDRHDYREPTKAMDEVLSGCDGKNALSYTLWTYEPLNTHSNGDGWNGEDLSIFTYDDLSTDDDLVAHSPKNLESLMLGARGQEAWCRPYPVEVRGRVEEIEFEMSSGEFGLIIDLSPLHNTCESSSSHSTTSAPTSQSQEHSQGDAPRDGTRMYGDPKEEEEKEKQGKALIFVPYVHYLASPSDKSTSAEERGRGRILGGPDEVEWKDGHEARVDIRVKVSDGHVSVRGQWMTWVYPLGGERVEMKFEKWK</sequence>
<evidence type="ECO:0000256" key="3">
    <source>
        <dbReference type="SAM" id="MobiDB-lite"/>
    </source>
</evidence>
<protein>
    <recommendedName>
        <fullName evidence="6">Cytoplasmic protein</fullName>
    </recommendedName>
</protein>
<dbReference type="GO" id="GO:0005975">
    <property type="term" value="P:carbohydrate metabolic process"/>
    <property type="evidence" value="ECO:0007669"/>
    <property type="project" value="InterPro"/>
</dbReference>
<dbReference type="PANTHER" id="PTHR31308:SF6">
    <property type="entry name" value="GLYCOSIDE HYDROLASE FAMILY 5 C-TERMINAL DOMAIN-CONTAINING PROTEIN"/>
    <property type="match status" value="1"/>
</dbReference>
<evidence type="ECO:0000313" key="5">
    <source>
        <dbReference type="Proteomes" id="UP000289152"/>
    </source>
</evidence>
<dbReference type="InterPro" id="IPR052066">
    <property type="entry name" value="Glycosphingolipid_Hydrolases"/>
</dbReference>
<evidence type="ECO:0000313" key="4">
    <source>
        <dbReference type="EMBL" id="RXK36432.1"/>
    </source>
</evidence>
<dbReference type="PROSITE" id="PS00659">
    <property type="entry name" value="GLYCOSYL_HYDROL_F5"/>
    <property type="match status" value="1"/>
</dbReference>
<dbReference type="PANTHER" id="PTHR31308">
    <property type="match status" value="1"/>
</dbReference>
<feature type="compositionally biased region" description="Low complexity" evidence="3">
    <location>
        <begin position="691"/>
        <end position="708"/>
    </location>
</feature>
<proteinExistence type="predicted"/>
<dbReference type="InterPro" id="IPR018087">
    <property type="entry name" value="Glyco_hydro_5_CS"/>
</dbReference>
<keyword evidence="5" id="KW-1185">Reference proteome</keyword>
<dbReference type="VEuPathDB" id="FungiDB:TREMEDRAFT_62537"/>
<dbReference type="EMBL" id="SDIL01000097">
    <property type="protein sequence ID" value="RXK36432.1"/>
    <property type="molecule type" value="Genomic_DNA"/>
</dbReference>
<dbReference type="Proteomes" id="UP000289152">
    <property type="component" value="Unassembled WGS sequence"/>
</dbReference>
<keyword evidence="1" id="KW-0378">Hydrolase</keyword>
<organism evidence="4 5">
    <name type="scientific">Tremella mesenterica</name>
    <name type="common">Jelly fungus</name>
    <dbReference type="NCBI Taxonomy" id="5217"/>
    <lineage>
        <taxon>Eukaryota</taxon>
        <taxon>Fungi</taxon>
        <taxon>Dikarya</taxon>
        <taxon>Basidiomycota</taxon>
        <taxon>Agaricomycotina</taxon>
        <taxon>Tremellomycetes</taxon>
        <taxon>Tremellales</taxon>
        <taxon>Tremellaceae</taxon>
        <taxon>Tremella</taxon>
    </lineage>
</organism>